<dbReference type="Gene3D" id="1.10.10.10">
    <property type="entry name" value="Winged helix-like DNA-binding domain superfamily/Winged helix DNA-binding domain"/>
    <property type="match status" value="1"/>
</dbReference>
<reference evidence="5 6" key="1">
    <citation type="submission" date="2019-05" db="EMBL/GenBank/DDBJ databases">
        <authorList>
            <person name="Lee S.D."/>
        </authorList>
    </citation>
    <scope>NUCLEOTIDE SEQUENCE [LARGE SCALE GENOMIC DNA]</scope>
    <source>
        <strain evidence="5 6">C5-26</strain>
    </source>
</reference>
<keyword evidence="3" id="KW-0804">Transcription</keyword>
<name>A0A563DVH7_9MICO</name>
<gene>
    <name evidence="5" type="ORF">FGL98_18685</name>
</gene>
<reference evidence="5 6" key="2">
    <citation type="submission" date="2019-08" db="EMBL/GenBank/DDBJ databases">
        <title>Jejuicoccus antrihumi gen. nov., sp. nov., a new member of the family Dermacoccaceae isolated from a cave.</title>
        <authorList>
            <person name="Schumann P."/>
            <person name="Kim I.S."/>
        </authorList>
    </citation>
    <scope>NUCLEOTIDE SEQUENCE [LARGE SCALE GENOMIC DNA]</scope>
    <source>
        <strain evidence="5 6">C5-26</strain>
    </source>
</reference>
<dbReference type="InterPro" id="IPR008920">
    <property type="entry name" value="TF_FadR/GntR_C"/>
</dbReference>
<sequence>MAAPLTDAATNSLRDLIISGRLQPGQRLPAEAELSAQLGVSRGSLREAVRVLVAAGALDVRRGNGTFVTSLTPEVLLSGLGPAVEMMGDTSLVELIEARRLIEPVVTALAAEKVTEPQIHDMRLHLALMRQSQDVEELVRHDANFHYSIASSCGNSVLATILQGISTITTRTRVWRGMIDQDAREQTITEHAAIADAIASHDARTAEAAALMHVKSVETWIRETVARAESTRSAIEPAEMP</sequence>
<dbReference type="InterPro" id="IPR036388">
    <property type="entry name" value="WH-like_DNA-bd_sf"/>
</dbReference>
<dbReference type="Gene3D" id="1.20.120.530">
    <property type="entry name" value="GntR ligand-binding domain-like"/>
    <property type="match status" value="1"/>
</dbReference>
<dbReference type="Proteomes" id="UP000320244">
    <property type="component" value="Unassembled WGS sequence"/>
</dbReference>
<dbReference type="PRINTS" id="PR00035">
    <property type="entry name" value="HTHGNTR"/>
</dbReference>
<dbReference type="Pfam" id="PF07729">
    <property type="entry name" value="FCD"/>
    <property type="match status" value="1"/>
</dbReference>
<evidence type="ECO:0000256" key="1">
    <source>
        <dbReference type="ARBA" id="ARBA00023015"/>
    </source>
</evidence>
<evidence type="ECO:0000313" key="5">
    <source>
        <dbReference type="EMBL" id="TWP34129.1"/>
    </source>
</evidence>
<dbReference type="AlphaFoldDB" id="A0A563DVH7"/>
<keyword evidence="1" id="KW-0805">Transcription regulation</keyword>
<dbReference type="Pfam" id="PF00392">
    <property type="entry name" value="GntR"/>
    <property type="match status" value="1"/>
</dbReference>
<dbReference type="InterPro" id="IPR011711">
    <property type="entry name" value="GntR_C"/>
</dbReference>
<evidence type="ECO:0000313" key="6">
    <source>
        <dbReference type="Proteomes" id="UP000320244"/>
    </source>
</evidence>
<dbReference type="EMBL" id="VCQV01000031">
    <property type="protein sequence ID" value="TWP34129.1"/>
    <property type="molecule type" value="Genomic_DNA"/>
</dbReference>
<evidence type="ECO:0000256" key="2">
    <source>
        <dbReference type="ARBA" id="ARBA00023125"/>
    </source>
</evidence>
<evidence type="ECO:0000256" key="3">
    <source>
        <dbReference type="ARBA" id="ARBA00023163"/>
    </source>
</evidence>
<keyword evidence="2" id="KW-0238">DNA-binding</keyword>
<dbReference type="InterPro" id="IPR036390">
    <property type="entry name" value="WH_DNA-bd_sf"/>
</dbReference>
<feature type="domain" description="HTH gntR-type" evidence="4">
    <location>
        <begin position="3"/>
        <end position="71"/>
    </location>
</feature>
<dbReference type="SMART" id="SM00895">
    <property type="entry name" value="FCD"/>
    <property type="match status" value="1"/>
</dbReference>
<dbReference type="GO" id="GO:0003700">
    <property type="term" value="F:DNA-binding transcription factor activity"/>
    <property type="evidence" value="ECO:0007669"/>
    <property type="project" value="InterPro"/>
</dbReference>
<dbReference type="CDD" id="cd07377">
    <property type="entry name" value="WHTH_GntR"/>
    <property type="match status" value="1"/>
</dbReference>
<protein>
    <submittedName>
        <fullName evidence="5">FadR family transcriptional regulator</fullName>
    </submittedName>
</protein>
<dbReference type="OrthoDB" id="7989071at2"/>
<proteinExistence type="predicted"/>
<dbReference type="SUPFAM" id="SSF48008">
    <property type="entry name" value="GntR ligand-binding domain-like"/>
    <property type="match status" value="1"/>
</dbReference>
<dbReference type="PANTHER" id="PTHR43537">
    <property type="entry name" value="TRANSCRIPTIONAL REGULATOR, GNTR FAMILY"/>
    <property type="match status" value="1"/>
</dbReference>
<dbReference type="PANTHER" id="PTHR43537:SF5">
    <property type="entry name" value="UXU OPERON TRANSCRIPTIONAL REGULATOR"/>
    <property type="match status" value="1"/>
</dbReference>
<organism evidence="5 6">
    <name type="scientific">Leekyejoonella antrihumi</name>
    <dbReference type="NCBI Taxonomy" id="1660198"/>
    <lineage>
        <taxon>Bacteria</taxon>
        <taxon>Bacillati</taxon>
        <taxon>Actinomycetota</taxon>
        <taxon>Actinomycetes</taxon>
        <taxon>Micrococcales</taxon>
        <taxon>Dermacoccaceae</taxon>
        <taxon>Leekyejoonella</taxon>
    </lineage>
</organism>
<accession>A0A563DVH7</accession>
<dbReference type="SMART" id="SM00345">
    <property type="entry name" value="HTH_GNTR"/>
    <property type="match status" value="1"/>
</dbReference>
<dbReference type="GO" id="GO:0003677">
    <property type="term" value="F:DNA binding"/>
    <property type="evidence" value="ECO:0007669"/>
    <property type="project" value="UniProtKB-KW"/>
</dbReference>
<evidence type="ECO:0000259" key="4">
    <source>
        <dbReference type="PROSITE" id="PS50949"/>
    </source>
</evidence>
<comment type="caution">
    <text evidence="5">The sequence shown here is derived from an EMBL/GenBank/DDBJ whole genome shotgun (WGS) entry which is preliminary data.</text>
</comment>
<dbReference type="RefSeq" id="WP_146319279.1">
    <property type="nucleotide sequence ID" value="NZ_VCQV01000031.1"/>
</dbReference>
<dbReference type="SUPFAM" id="SSF46785">
    <property type="entry name" value="Winged helix' DNA-binding domain"/>
    <property type="match status" value="1"/>
</dbReference>
<dbReference type="InterPro" id="IPR000524">
    <property type="entry name" value="Tscrpt_reg_HTH_GntR"/>
</dbReference>
<dbReference type="PROSITE" id="PS50949">
    <property type="entry name" value="HTH_GNTR"/>
    <property type="match status" value="1"/>
</dbReference>
<keyword evidence="6" id="KW-1185">Reference proteome</keyword>